<dbReference type="AlphaFoldDB" id="A0A7M7MZ07"/>
<dbReference type="PANTHER" id="PTHR21780:SF0">
    <property type="entry name" value="TRANSMEMBRANE PROTEIN 209"/>
    <property type="match status" value="1"/>
</dbReference>
<evidence type="ECO:0000256" key="2">
    <source>
        <dbReference type="SAM" id="Phobius"/>
    </source>
</evidence>
<organism evidence="3 4">
    <name type="scientific">Strongylocentrotus purpuratus</name>
    <name type="common">Purple sea urchin</name>
    <dbReference type="NCBI Taxonomy" id="7668"/>
    <lineage>
        <taxon>Eukaryota</taxon>
        <taxon>Metazoa</taxon>
        <taxon>Echinodermata</taxon>
        <taxon>Eleutherozoa</taxon>
        <taxon>Echinozoa</taxon>
        <taxon>Echinoidea</taxon>
        <taxon>Euechinoidea</taxon>
        <taxon>Echinacea</taxon>
        <taxon>Camarodonta</taxon>
        <taxon>Echinidea</taxon>
        <taxon>Strongylocentrotidae</taxon>
        <taxon>Strongylocentrotus</taxon>
    </lineage>
</organism>
<dbReference type="RefSeq" id="XP_030828710.1">
    <property type="nucleotide sequence ID" value="XM_030972850.1"/>
</dbReference>
<evidence type="ECO:0000313" key="4">
    <source>
        <dbReference type="Proteomes" id="UP000007110"/>
    </source>
</evidence>
<dbReference type="OrthoDB" id="509821at2759"/>
<dbReference type="KEGG" id="spu:575195"/>
<dbReference type="OMA" id="IRGMHLG"/>
<dbReference type="FunCoup" id="A0A7M7MZ07">
    <property type="interactions" value="1008"/>
</dbReference>
<sequence length="586" mass="65311">MLRAGLGSAATPVTEKTLKRKVENQSANRALLWFVVNLCLAVFFFLEMTFSSTSDYFDLSHPSVWYVKCAFTVLFTFNSLVDLWRYVIPTLQGMRHPIALSPVEKDMLGVGDNAIGFKMSRHRIASAPANLYGSHHHTPPLSSSPCSVKPPSHYLYPATPTSAASPGGSPSLMGAYGSPKLTPTSAYKGQYSPGASPSSQGSFLSINGHSFNQTPGSTPHTPAVSSSVLFRDTSGSGGSLLRPRHKSSPVARHSPLVTPETVISDEASLRSYLTSYDEKEKRNMLGMPDQSPNSSPSFWAYNRSAADFNYLLGKYQYQLASRSPQSPATGRGKDDQDYPATYGAEEAWDKLEVDRETLDRWIANLRQWLSQTVLVPIIKEIDNVNKKLQRLGHGDLQIGDTSISALRQVAILKSQHVPSLNVLLSYLDISSNQEYIIQRYRDLARGGYICEFRWDQGGEYKGRKWQKDLPTDCVLVLHALCTYLDSCLPPHPKHPDGKIFTDQYFMKTPDKPDLKRENLLLFHSKINPPHYKVILGDDTWDLPKGRNNMFQAILLFLRHIKTKENGMLGRVNLGLSGVNILWVIDS</sequence>
<dbReference type="GO" id="GO:0016020">
    <property type="term" value="C:membrane"/>
    <property type="evidence" value="ECO:0000318"/>
    <property type="project" value="GO_Central"/>
</dbReference>
<keyword evidence="2" id="KW-0812">Transmembrane</keyword>
<name>A0A7M7MZ07_STRPU</name>
<keyword evidence="4" id="KW-1185">Reference proteome</keyword>
<feature type="compositionally biased region" description="Polar residues" evidence="1">
    <location>
        <begin position="187"/>
        <end position="228"/>
    </location>
</feature>
<dbReference type="GeneID" id="575195"/>
<keyword evidence="2" id="KW-0472">Membrane</keyword>
<dbReference type="Proteomes" id="UP000007110">
    <property type="component" value="Unassembled WGS sequence"/>
</dbReference>
<feature type="transmembrane region" description="Helical" evidence="2">
    <location>
        <begin position="30"/>
        <end position="50"/>
    </location>
</feature>
<dbReference type="Pfam" id="PF09786">
    <property type="entry name" value="CytochromB561_N"/>
    <property type="match status" value="1"/>
</dbReference>
<reference evidence="4" key="1">
    <citation type="submission" date="2015-02" db="EMBL/GenBank/DDBJ databases">
        <title>Genome sequencing for Strongylocentrotus purpuratus.</title>
        <authorList>
            <person name="Murali S."/>
            <person name="Liu Y."/>
            <person name="Vee V."/>
            <person name="English A."/>
            <person name="Wang M."/>
            <person name="Skinner E."/>
            <person name="Han Y."/>
            <person name="Muzny D.M."/>
            <person name="Worley K.C."/>
            <person name="Gibbs R.A."/>
        </authorList>
    </citation>
    <scope>NUCLEOTIDE SEQUENCE</scope>
</reference>
<reference evidence="3" key="2">
    <citation type="submission" date="2021-01" db="UniProtKB">
        <authorList>
            <consortium name="EnsemblMetazoa"/>
        </authorList>
    </citation>
    <scope>IDENTIFICATION</scope>
</reference>
<dbReference type="PANTHER" id="PTHR21780">
    <property type="entry name" value="TRANSMEMBRANE PROTEIN 209"/>
    <property type="match status" value="1"/>
</dbReference>
<dbReference type="InParanoid" id="A0A7M7MZ07"/>
<evidence type="ECO:0000256" key="1">
    <source>
        <dbReference type="SAM" id="MobiDB-lite"/>
    </source>
</evidence>
<evidence type="ECO:0000313" key="3">
    <source>
        <dbReference type="EnsemblMetazoa" id="XP_030828710"/>
    </source>
</evidence>
<dbReference type="InterPro" id="IPR019176">
    <property type="entry name" value="Cytochrome_B561-rel"/>
</dbReference>
<evidence type="ECO:0008006" key="5">
    <source>
        <dbReference type="Google" id="ProtNLM"/>
    </source>
</evidence>
<accession>A0A7M7MZ07</accession>
<feature type="region of interest" description="Disordered" evidence="1">
    <location>
        <begin position="187"/>
        <end position="259"/>
    </location>
</feature>
<keyword evidence="2" id="KW-1133">Transmembrane helix</keyword>
<protein>
    <recommendedName>
        <fullName evidence="5">Transmembrane protein 209</fullName>
    </recommendedName>
</protein>
<proteinExistence type="predicted"/>
<dbReference type="EnsemblMetazoa" id="XM_030972850">
    <property type="protein sequence ID" value="XP_030828710"/>
    <property type="gene ID" value="LOC575195"/>
</dbReference>